<feature type="compositionally biased region" description="Basic residues" evidence="1">
    <location>
        <begin position="92"/>
        <end position="105"/>
    </location>
</feature>
<evidence type="ECO:0008006" key="4">
    <source>
        <dbReference type="Google" id="ProtNLM"/>
    </source>
</evidence>
<keyword evidence="3" id="KW-1185">Reference proteome</keyword>
<reference evidence="2 3" key="1">
    <citation type="journal article" date="2024" name="G3 (Bethesda)">
        <title>Genome assembly of Hibiscus sabdariffa L. provides insights into metabolisms of medicinal natural products.</title>
        <authorList>
            <person name="Kim T."/>
        </authorList>
    </citation>
    <scope>NUCLEOTIDE SEQUENCE [LARGE SCALE GENOMIC DNA]</scope>
    <source>
        <strain evidence="2">TK-2024</strain>
        <tissue evidence="2">Old leaves</tissue>
    </source>
</reference>
<protein>
    <recommendedName>
        <fullName evidence="4">Myb-like protein X</fullName>
    </recommendedName>
</protein>
<feature type="region of interest" description="Disordered" evidence="1">
    <location>
        <begin position="43"/>
        <end position="186"/>
    </location>
</feature>
<feature type="compositionally biased region" description="Basic and acidic residues" evidence="1">
    <location>
        <begin position="71"/>
        <end position="91"/>
    </location>
</feature>
<evidence type="ECO:0000256" key="1">
    <source>
        <dbReference type="SAM" id="MobiDB-lite"/>
    </source>
</evidence>
<organism evidence="2 3">
    <name type="scientific">Hibiscus sabdariffa</name>
    <name type="common">roselle</name>
    <dbReference type="NCBI Taxonomy" id="183260"/>
    <lineage>
        <taxon>Eukaryota</taxon>
        <taxon>Viridiplantae</taxon>
        <taxon>Streptophyta</taxon>
        <taxon>Embryophyta</taxon>
        <taxon>Tracheophyta</taxon>
        <taxon>Spermatophyta</taxon>
        <taxon>Magnoliopsida</taxon>
        <taxon>eudicotyledons</taxon>
        <taxon>Gunneridae</taxon>
        <taxon>Pentapetalae</taxon>
        <taxon>rosids</taxon>
        <taxon>malvids</taxon>
        <taxon>Malvales</taxon>
        <taxon>Malvaceae</taxon>
        <taxon>Malvoideae</taxon>
        <taxon>Hibiscus</taxon>
    </lineage>
</organism>
<dbReference type="PANTHER" id="PTHR34660:SF3">
    <property type="entry name" value="RRM DOMAIN-CONTAINING PROTEIN"/>
    <property type="match status" value="1"/>
</dbReference>
<comment type="caution">
    <text evidence="2">The sequence shown here is derived from an EMBL/GenBank/DDBJ whole genome shotgun (WGS) entry which is preliminary data.</text>
</comment>
<feature type="compositionally biased region" description="Basic and acidic residues" evidence="1">
    <location>
        <begin position="385"/>
        <end position="402"/>
    </location>
</feature>
<feature type="compositionally biased region" description="Basic and acidic residues" evidence="1">
    <location>
        <begin position="300"/>
        <end position="366"/>
    </location>
</feature>
<name>A0ABR2E9M1_9ROSI</name>
<dbReference type="PANTHER" id="PTHR34660">
    <property type="entry name" value="MYB-LIKE PROTEIN X"/>
    <property type="match status" value="1"/>
</dbReference>
<feature type="compositionally biased region" description="Basic and acidic residues" evidence="1">
    <location>
        <begin position="136"/>
        <end position="175"/>
    </location>
</feature>
<dbReference type="Proteomes" id="UP001472677">
    <property type="component" value="Unassembled WGS sequence"/>
</dbReference>
<feature type="compositionally biased region" description="Basic and acidic residues" evidence="1">
    <location>
        <begin position="106"/>
        <end position="124"/>
    </location>
</feature>
<accession>A0ABR2E9M1</accession>
<sequence>MPTLFRARVFLRINKLWKFPKVAFVFRFLNYCEMSRCFPFPPPGYEKKARTDDVDFLKKEKQKEKKHKKDKDKEKRENKEKKEKDRSDGKHKDKKDKKEKHKDKKKDKDRDKEKDRSNNSEAKKFPGHPEPQNGEKTVDEKKFPVKSDGHSGEKLIPKEKGNDKDRSSFSSEKKLGGQFSGNNGEKVIQNSRLDEEFRDAKFVQELGRRVRDEGARAGNRLVEKFMGTEPKSDEGMVRLVAKTATAFNEEKTKNKRSDDRKLDVQGIRDERRPGGNVMVQNIAGAVNTRVEGVTRQLESNTERQDEWKEKTKEKGSDDKIRDRRKDKDREKKGHRKDKDRDKEEKKKKKEEKAKAKGEHRNLESDSLKGSNKDVPVGTNNLKASDSSKEGNKGGVIEENHRKRKDCEKNGFFHVNDVKPSKLPKTTSSLLTDNGKTLEPCEAPILLASDSHRAGTGLMVDAKEHKLNGTNEAQLSYISPTKHLSAIVSPTKLSSATVSPTKHLSASAQANQIDAVSIRPPHPDSKYLSQVLSVPEMEEWFDFDEQSWLFNSNEYQSKKPKVGFSDIDEAPQVWAEALQIESADVCALPYVIPY</sequence>
<gene>
    <name evidence="2" type="ORF">V6N12_002660</name>
</gene>
<evidence type="ECO:0000313" key="2">
    <source>
        <dbReference type="EMBL" id="KAK8556250.1"/>
    </source>
</evidence>
<feature type="compositionally biased region" description="Basic and acidic residues" evidence="1">
    <location>
        <begin position="45"/>
        <end position="63"/>
    </location>
</feature>
<feature type="compositionally biased region" description="Basic and acidic residues" evidence="1">
    <location>
        <begin position="248"/>
        <end position="273"/>
    </location>
</feature>
<evidence type="ECO:0000313" key="3">
    <source>
        <dbReference type="Proteomes" id="UP001472677"/>
    </source>
</evidence>
<proteinExistence type="predicted"/>
<dbReference type="EMBL" id="JBBPBM010000017">
    <property type="protein sequence ID" value="KAK8556250.1"/>
    <property type="molecule type" value="Genomic_DNA"/>
</dbReference>
<feature type="region of interest" description="Disordered" evidence="1">
    <location>
        <begin position="248"/>
        <end position="402"/>
    </location>
</feature>